<name>A0A3D9B2Y2_9FLAO</name>
<organism evidence="1 2">
    <name type="scientific">Candidatus Chryseobacterium massiliense</name>
    <dbReference type="NCBI Taxonomy" id="204089"/>
    <lineage>
        <taxon>Bacteria</taxon>
        <taxon>Pseudomonadati</taxon>
        <taxon>Bacteroidota</taxon>
        <taxon>Flavobacteriia</taxon>
        <taxon>Flavobacteriales</taxon>
        <taxon>Weeksellaceae</taxon>
        <taxon>Chryseobacterium group</taxon>
        <taxon>Chryseobacterium</taxon>
    </lineage>
</organism>
<dbReference type="Proteomes" id="UP000256924">
    <property type="component" value="Unassembled WGS sequence"/>
</dbReference>
<dbReference type="AlphaFoldDB" id="A0A3D9B2Y2"/>
<proteinExistence type="predicted"/>
<protein>
    <submittedName>
        <fullName evidence="1">Uncharacterized protein</fullName>
    </submittedName>
</protein>
<evidence type="ECO:0000313" key="1">
    <source>
        <dbReference type="EMBL" id="REC47879.1"/>
    </source>
</evidence>
<comment type="caution">
    <text evidence="1">The sequence shown here is derived from an EMBL/GenBank/DDBJ whole genome shotgun (WGS) entry which is preliminary data.</text>
</comment>
<keyword evidence="2" id="KW-1185">Reference proteome</keyword>
<evidence type="ECO:0000313" key="2">
    <source>
        <dbReference type="Proteomes" id="UP000256924"/>
    </source>
</evidence>
<gene>
    <name evidence="1" type="ORF">DRF68_12620</name>
</gene>
<accession>A0A3D9B2Y2</accession>
<dbReference type="RefSeq" id="WP_116098944.1">
    <property type="nucleotide sequence ID" value="NZ_QNVU01000024.1"/>
</dbReference>
<sequence length="161" mass="18227">MSKEIDVFTTLLARKNKLQQALVLQWAKVTSVDWENKTCDAKGIDDDLEFFDVLIGVGSFDVKPKVGSLIIIGIINNDETTPVLLSAEEVDKIEIKAGNCELTIDQGFLFKKENETLKKLMVDLLQEIQKMKFTTNTGSTINLVNQPQFQLLENRFKSFLK</sequence>
<reference evidence="1 2" key="1">
    <citation type="journal article" date="2004" name="Emerg. Infect. Dis.">
        <title>Amoebae-resisting bacteria isolated from human nasal swabs by amoebal coculture.</title>
        <authorList>
            <person name="Greub G."/>
            <person name="La Scola B."/>
            <person name="Raoult D."/>
        </authorList>
    </citation>
    <scope>NUCLEOTIDE SEQUENCE [LARGE SCALE GENOMIC DNA]</scope>
    <source>
        <strain evidence="1 2">CCUG 51329</strain>
    </source>
</reference>
<dbReference type="EMBL" id="QNVU01000024">
    <property type="protein sequence ID" value="REC47879.1"/>
    <property type="molecule type" value="Genomic_DNA"/>
</dbReference>